<dbReference type="PANTHER" id="PTHR30469">
    <property type="entry name" value="MULTIDRUG RESISTANCE PROTEIN MDTA"/>
    <property type="match status" value="1"/>
</dbReference>
<name>A0A317CN09_9GAMM</name>
<gene>
    <name evidence="5" type="ORF">DKT75_00520</name>
</gene>
<feature type="domain" description="YbhG-like alpha-helical hairpin" evidence="2">
    <location>
        <begin position="89"/>
        <end position="212"/>
    </location>
</feature>
<dbReference type="Pfam" id="PF25954">
    <property type="entry name" value="Beta-barrel_RND_2"/>
    <property type="match status" value="1"/>
</dbReference>
<evidence type="ECO:0000313" key="5">
    <source>
        <dbReference type="EMBL" id="PWQ99587.1"/>
    </source>
</evidence>
<dbReference type="EMBL" id="QGKL01000004">
    <property type="protein sequence ID" value="PWQ99587.1"/>
    <property type="molecule type" value="Genomic_DNA"/>
</dbReference>
<protein>
    <recommendedName>
        <fullName evidence="7">Efflux RND transporter periplasmic adaptor subunit</fullName>
    </recommendedName>
</protein>
<dbReference type="Pfam" id="PF25881">
    <property type="entry name" value="HH_YBHG"/>
    <property type="match status" value="1"/>
</dbReference>
<dbReference type="PROSITE" id="PS51257">
    <property type="entry name" value="PROKAR_LIPOPROTEIN"/>
    <property type="match status" value="1"/>
</dbReference>
<evidence type="ECO:0008006" key="7">
    <source>
        <dbReference type="Google" id="ProtNLM"/>
    </source>
</evidence>
<reference evidence="5 6" key="1">
    <citation type="submission" date="2018-05" db="EMBL/GenBank/DDBJ databases">
        <title>Leucothrix arctica sp. nov., isolated from Arctic seawater.</title>
        <authorList>
            <person name="Choi A."/>
            <person name="Baek K."/>
        </authorList>
    </citation>
    <scope>NUCLEOTIDE SEQUENCE [LARGE SCALE GENOMIC DNA]</scope>
    <source>
        <strain evidence="5 6">IMCC9719</strain>
    </source>
</reference>
<evidence type="ECO:0000256" key="1">
    <source>
        <dbReference type="ARBA" id="ARBA00009477"/>
    </source>
</evidence>
<dbReference type="PANTHER" id="PTHR30469:SF20">
    <property type="entry name" value="EFFLUX RND TRANSPORTER PERIPLASMIC ADAPTOR SUBUNIT"/>
    <property type="match status" value="1"/>
</dbReference>
<dbReference type="Gene3D" id="2.40.50.100">
    <property type="match status" value="1"/>
</dbReference>
<dbReference type="GO" id="GO:1990281">
    <property type="term" value="C:efflux pump complex"/>
    <property type="evidence" value="ECO:0007669"/>
    <property type="project" value="TreeGrafter"/>
</dbReference>
<feature type="domain" description="CusB-like beta-barrel" evidence="3">
    <location>
        <begin position="273"/>
        <end position="332"/>
    </location>
</feature>
<dbReference type="Gene3D" id="1.10.287.470">
    <property type="entry name" value="Helix hairpin bin"/>
    <property type="match status" value="1"/>
</dbReference>
<accession>A0A317CN09</accession>
<dbReference type="InterPro" id="IPR006143">
    <property type="entry name" value="RND_pump_MFP"/>
</dbReference>
<dbReference type="SUPFAM" id="SSF111369">
    <property type="entry name" value="HlyD-like secretion proteins"/>
    <property type="match status" value="2"/>
</dbReference>
<dbReference type="InterPro" id="IPR058792">
    <property type="entry name" value="Beta-barrel_RND_2"/>
</dbReference>
<comment type="caution">
    <text evidence="5">The sequence shown here is derived from an EMBL/GenBank/DDBJ whole genome shotgun (WGS) entry which is preliminary data.</text>
</comment>
<dbReference type="Gene3D" id="2.40.30.170">
    <property type="match status" value="1"/>
</dbReference>
<evidence type="ECO:0000259" key="3">
    <source>
        <dbReference type="Pfam" id="PF25954"/>
    </source>
</evidence>
<sequence length="419" mass="45289">MMNYKYGLLLSALLVGCQPAEEGAIEAPPPRPVKVFKVVESLIGKEYSYPAVVLSGQKAELSFRVGGQVFELPVHARSQVKKGDLIAKLDPRNYTSNVNQVRAKITAEQARLKAMTSGSRSEDIASMRAAIAASEAGVVSARSNAERTLTKYRKGLIPKEQMDSALASVKTAQARLAADQQALSKGQTGSRKEDVSAQSAMIRSLQTQLKNAKDVEDDATLRAPFDGIVAERLVDNFANVKANQTIAVIQDLQNLELRFNLPGPDVAHFGTHREKIKFKASLDAIPERSFDAEMVEFTTQADERTRTFEARVSIDRPNDFMILPGMVGKVMVIDTSNIGSASSLSIPESALVADSDGKPIVWIVKADNKVELRHVEVSEASANSIRVLSGIEVGELVVSAGVSSMITGLEVRPVNKIGD</sequence>
<evidence type="ECO:0000313" key="6">
    <source>
        <dbReference type="Proteomes" id="UP000245506"/>
    </source>
</evidence>
<dbReference type="Proteomes" id="UP000245506">
    <property type="component" value="Unassembled WGS sequence"/>
</dbReference>
<evidence type="ECO:0000259" key="2">
    <source>
        <dbReference type="Pfam" id="PF25881"/>
    </source>
</evidence>
<dbReference type="InterPro" id="IPR058627">
    <property type="entry name" value="MdtA-like_C"/>
</dbReference>
<dbReference type="Gene3D" id="2.40.420.20">
    <property type="match status" value="1"/>
</dbReference>
<dbReference type="RefSeq" id="WP_109821482.1">
    <property type="nucleotide sequence ID" value="NZ_QGKL01000004.1"/>
</dbReference>
<dbReference type="OrthoDB" id="2110899at2"/>
<dbReference type="AlphaFoldDB" id="A0A317CN09"/>
<dbReference type="Pfam" id="PF25967">
    <property type="entry name" value="RND-MFP_C"/>
    <property type="match status" value="1"/>
</dbReference>
<proteinExistence type="inferred from homology"/>
<dbReference type="NCBIfam" id="TIGR01730">
    <property type="entry name" value="RND_mfp"/>
    <property type="match status" value="1"/>
</dbReference>
<evidence type="ECO:0000259" key="4">
    <source>
        <dbReference type="Pfam" id="PF25967"/>
    </source>
</evidence>
<comment type="similarity">
    <text evidence="1">Belongs to the membrane fusion protein (MFP) (TC 8.A.1) family.</text>
</comment>
<dbReference type="GO" id="GO:0015562">
    <property type="term" value="F:efflux transmembrane transporter activity"/>
    <property type="evidence" value="ECO:0007669"/>
    <property type="project" value="TreeGrafter"/>
</dbReference>
<keyword evidence="6" id="KW-1185">Reference proteome</keyword>
<feature type="domain" description="Multidrug resistance protein MdtA-like C-terminal permuted SH3" evidence="4">
    <location>
        <begin position="345"/>
        <end position="401"/>
    </location>
</feature>
<organism evidence="5 6">
    <name type="scientific">Leucothrix arctica</name>
    <dbReference type="NCBI Taxonomy" id="1481894"/>
    <lineage>
        <taxon>Bacteria</taxon>
        <taxon>Pseudomonadati</taxon>
        <taxon>Pseudomonadota</taxon>
        <taxon>Gammaproteobacteria</taxon>
        <taxon>Thiotrichales</taxon>
        <taxon>Thiotrichaceae</taxon>
        <taxon>Leucothrix</taxon>
    </lineage>
</organism>
<dbReference type="InterPro" id="IPR059052">
    <property type="entry name" value="HH_YbhG-like"/>
</dbReference>